<proteinExistence type="inferred from homology"/>
<feature type="region of interest" description="Disordered" evidence="7">
    <location>
        <begin position="284"/>
        <end position="333"/>
    </location>
</feature>
<keyword evidence="3" id="KW-1003">Cell membrane</keyword>
<dbReference type="InterPro" id="IPR003439">
    <property type="entry name" value="ABC_transporter-like_ATP-bd"/>
</dbReference>
<evidence type="ECO:0000256" key="2">
    <source>
        <dbReference type="ARBA" id="ARBA00022448"/>
    </source>
</evidence>
<keyword evidence="6" id="KW-0029">Amino-acid transport</keyword>
<dbReference type="Proteomes" id="UP000484255">
    <property type="component" value="Unassembled WGS sequence"/>
</dbReference>
<protein>
    <submittedName>
        <fullName evidence="9">ATP-binding cassette domain-containing protein</fullName>
    </submittedName>
</protein>
<dbReference type="EMBL" id="JAAGOH010000030">
    <property type="protein sequence ID" value="NDY93222.1"/>
    <property type="molecule type" value="Genomic_DNA"/>
</dbReference>
<dbReference type="GO" id="GO:0005524">
    <property type="term" value="F:ATP binding"/>
    <property type="evidence" value="ECO:0007669"/>
    <property type="project" value="UniProtKB-KW"/>
</dbReference>
<keyword evidence="10" id="KW-1185">Reference proteome</keyword>
<feature type="compositionally biased region" description="Low complexity" evidence="7">
    <location>
        <begin position="17"/>
        <end position="40"/>
    </location>
</feature>
<feature type="domain" description="ABC transporter" evidence="8">
    <location>
        <begin position="363"/>
        <end position="594"/>
    </location>
</feature>
<dbReference type="AlphaFoldDB" id="A0A7C9TMD3"/>
<sequence>MNTPLAGAARRDPMTLPPSAMTSPALTTPATPTGRPRPAPGTRLLQAEGLVKRYGGVVATDQVSLQLDAGEVLGIIGPNGAGKSTLIGLLGGALAPSAGRIVLAGEDVTALAASERARRGVGRTYQIPRPFLDMTVRENLLAARFALHPWGSRAEAEAACDRILARCGLADAAHGPARSLPLLRRKRLEVARALALEPQLLLLDEVGAGLVDAEVSELIALIRSLRAEVPGIILIEHVLRVVKECCDRLMVIHFGKLFAQGPVQQVLASDEVAAVYLGTGQGGAGNTAPADSASPGAAAGGSASGSDAGSSGWVPLPGELPGEVQPGARAVPGNPAAARLAGLQGLVAPRPAPGVPAADTPLLALQGVHAGYGQARVLNGIDLQVRPGQVVAILGTNGAGKTTLAQVIGGALAPSAGQLWVDGQDVTGRPAHHIARLGLAQCLEGRRIFPNLSVQENLLLPARKLPAPERQARLAQVQALFPDLAERAHQPGTSMSGGQQQMLAIGRALMARPRLVVFDEISLGLAPVMMDRLYQALAQLKAAGLTMLIVEQDVERALALADEVHVMEHGRFALSGPARAVREDPRLRHLYIGTAD</sequence>
<comment type="caution">
    <text evidence="9">The sequence shown here is derived from an EMBL/GenBank/DDBJ whole genome shotgun (WGS) entry which is preliminary data.</text>
</comment>
<keyword evidence="5 9" id="KW-0067">ATP-binding</keyword>
<evidence type="ECO:0000256" key="4">
    <source>
        <dbReference type="ARBA" id="ARBA00022741"/>
    </source>
</evidence>
<keyword evidence="4" id="KW-0547">Nucleotide-binding</keyword>
<dbReference type="CDD" id="cd03224">
    <property type="entry name" value="ABC_TM1139_LivF_branched"/>
    <property type="match status" value="1"/>
</dbReference>
<dbReference type="GO" id="GO:0015807">
    <property type="term" value="P:L-amino acid transport"/>
    <property type="evidence" value="ECO:0007669"/>
    <property type="project" value="TreeGrafter"/>
</dbReference>
<dbReference type="GO" id="GO:0015658">
    <property type="term" value="F:branched-chain amino acid transmembrane transporter activity"/>
    <property type="evidence" value="ECO:0007669"/>
    <property type="project" value="TreeGrafter"/>
</dbReference>
<keyword evidence="3" id="KW-0472">Membrane</keyword>
<organism evidence="9 10">
    <name type="scientific">Ideonella livida</name>
    <dbReference type="NCBI Taxonomy" id="2707176"/>
    <lineage>
        <taxon>Bacteria</taxon>
        <taxon>Pseudomonadati</taxon>
        <taxon>Pseudomonadota</taxon>
        <taxon>Betaproteobacteria</taxon>
        <taxon>Burkholderiales</taxon>
        <taxon>Sphaerotilaceae</taxon>
        <taxon>Ideonella</taxon>
    </lineage>
</organism>
<evidence type="ECO:0000256" key="5">
    <source>
        <dbReference type="ARBA" id="ARBA00022840"/>
    </source>
</evidence>
<gene>
    <name evidence="9" type="ORF">G3A44_18670</name>
</gene>
<dbReference type="GO" id="GO:0016887">
    <property type="term" value="F:ATP hydrolysis activity"/>
    <property type="evidence" value="ECO:0007669"/>
    <property type="project" value="InterPro"/>
</dbReference>
<dbReference type="PANTHER" id="PTHR43820">
    <property type="entry name" value="HIGH-AFFINITY BRANCHED-CHAIN AMINO ACID TRANSPORT ATP-BINDING PROTEIN LIVF"/>
    <property type="match status" value="1"/>
</dbReference>
<evidence type="ECO:0000313" key="9">
    <source>
        <dbReference type="EMBL" id="NDY93222.1"/>
    </source>
</evidence>
<evidence type="ECO:0000256" key="7">
    <source>
        <dbReference type="SAM" id="MobiDB-lite"/>
    </source>
</evidence>
<dbReference type="SMART" id="SM00382">
    <property type="entry name" value="AAA"/>
    <property type="match status" value="2"/>
</dbReference>
<dbReference type="PROSITE" id="PS00211">
    <property type="entry name" value="ABC_TRANSPORTER_1"/>
    <property type="match status" value="1"/>
</dbReference>
<evidence type="ECO:0000256" key="1">
    <source>
        <dbReference type="ARBA" id="ARBA00005417"/>
    </source>
</evidence>
<dbReference type="RefSeq" id="WP_163459269.1">
    <property type="nucleotide sequence ID" value="NZ_JAAGOH010000030.1"/>
</dbReference>
<dbReference type="Pfam" id="PF00005">
    <property type="entry name" value="ABC_tran"/>
    <property type="match status" value="2"/>
</dbReference>
<dbReference type="PANTHER" id="PTHR43820:SF4">
    <property type="entry name" value="HIGH-AFFINITY BRANCHED-CHAIN AMINO ACID TRANSPORT ATP-BINDING PROTEIN LIVF"/>
    <property type="match status" value="1"/>
</dbReference>
<evidence type="ECO:0000259" key="8">
    <source>
        <dbReference type="PROSITE" id="PS50893"/>
    </source>
</evidence>
<dbReference type="PROSITE" id="PS50893">
    <property type="entry name" value="ABC_TRANSPORTER_2"/>
    <property type="match status" value="2"/>
</dbReference>
<dbReference type="InterPro" id="IPR052156">
    <property type="entry name" value="BCAA_Transport_ATP-bd_LivF"/>
</dbReference>
<dbReference type="Gene3D" id="3.40.50.300">
    <property type="entry name" value="P-loop containing nucleotide triphosphate hydrolases"/>
    <property type="match status" value="2"/>
</dbReference>
<feature type="domain" description="ABC transporter" evidence="8">
    <location>
        <begin position="45"/>
        <end position="279"/>
    </location>
</feature>
<accession>A0A7C9TMD3</accession>
<evidence type="ECO:0000256" key="3">
    <source>
        <dbReference type="ARBA" id="ARBA00022475"/>
    </source>
</evidence>
<evidence type="ECO:0000256" key="6">
    <source>
        <dbReference type="ARBA" id="ARBA00022970"/>
    </source>
</evidence>
<dbReference type="SUPFAM" id="SSF52540">
    <property type="entry name" value="P-loop containing nucleoside triphosphate hydrolases"/>
    <property type="match status" value="2"/>
</dbReference>
<feature type="compositionally biased region" description="Low complexity" evidence="7">
    <location>
        <begin position="288"/>
        <end position="297"/>
    </location>
</feature>
<dbReference type="InterPro" id="IPR027417">
    <property type="entry name" value="P-loop_NTPase"/>
</dbReference>
<dbReference type="InterPro" id="IPR017871">
    <property type="entry name" value="ABC_transporter-like_CS"/>
</dbReference>
<name>A0A7C9TMD3_9BURK</name>
<keyword evidence="2" id="KW-0813">Transport</keyword>
<dbReference type="InterPro" id="IPR003593">
    <property type="entry name" value="AAA+_ATPase"/>
</dbReference>
<reference evidence="9 10" key="1">
    <citation type="submission" date="2020-02" db="EMBL/GenBank/DDBJ databases">
        <title>Ideonella bacterium strain TBM-1.</title>
        <authorList>
            <person name="Chen W.-M."/>
        </authorList>
    </citation>
    <scope>NUCLEOTIDE SEQUENCE [LARGE SCALE GENOMIC DNA]</scope>
    <source>
        <strain evidence="9 10">TBM-1</strain>
    </source>
</reference>
<comment type="similarity">
    <text evidence="1">Belongs to the ABC transporter superfamily.</text>
</comment>
<feature type="region of interest" description="Disordered" evidence="7">
    <location>
        <begin position="1"/>
        <end position="40"/>
    </location>
</feature>
<evidence type="ECO:0000313" key="10">
    <source>
        <dbReference type="Proteomes" id="UP000484255"/>
    </source>
</evidence>